<proteinExistence type="predicted"/>
<dbReference type="Proteomes" id="UP001066276">
    <property type="component" value="Chromosome 4_2"/>
</dbReference>
<reference evidence="1" key="1">
    <citation type="journal article" date="2022" name="bioRxiv">
        <title>Sequencing and chromosome-scale assembly of the giantPleurodeles waltlgenome.</title>
        <authorList>
            <person name="Brown T."/>
            <person name="Elewa A."/>
            <person name="Iarovenko S."/>
            <person name="Subramanian E."/>
            <person name="Araus A.J."/>
            <person name="Petzold A."/>
            <person name="Susuki M."/>
            <person name="Suzuki K.-i.T."/>
            <person name="Hayashi T."/>
            <person name="Toyoda A."/>
            <person name="Oliveira C."/>
            <person name="Osipova E."/>
            <person name="Leigh N.D."/>
            <person name="Simon A."/>
            <person name="Yun M.H."/>
        </authorList>
    </citation>
    <scope>NUCLEOTIDE SEQUENCE</scope>
    <source>
        <strain evidence="1">20211129_DDA</strain>
        <tissue evidence="1">Liver</tissue>
    </source>
</reference>
<dbReference type="AlphaFoldDB" id="A0AAV7SF97"/>
<organism evidence="1 2">
    <name type="scientific">Pleurodeles waltl</name>
    <name type="common">Iberian ribbed newt</name>
    <dbReference type="NCBI Taxonomy" id="8319"/>
    <lineage>
        <taxon>Eukaryota</taxon>
        <taxon>Metazoa</taxon>
        <taxon>Chordata</taxon>
        <taxon>Craniata</taxon>
        <taxon>Vertebrata</taxon>
        <taxon>Euteleostomi</taxon>
        <taxon>Amphibia</taxon>
        <taxon>Batrachia</taxon>
        <taxon>Caudata</taxon>
        <taxon>Salamandroidea</taxon>
        <taxon>Salamandridae</taxon>
        <taxon>Pleurodelinae</taxon>
        <taxon>Pleurodeles</taxon>
    </lineage>
</organism>
<accession>A0AAV7SF97</accession>
<evidence type="ECO:0000313" key="1">
    <source>
        <dbReference type="EMBL" id="KAJ1162656.1"/>
    </source>
</evidence>
<name>A0AAV7SF97_PLEWA</name>
<protein>
    <submittedName>
        <fullName evidence="1">Uncharacterized protein</fullName>
    </submittedName>
</protein>
<keyword evidence="2" id="KW-1185">Reference proteome</keyword>
<evidence type="ECO:0000313" key="2">
    <source>
        <dbReference type="Proteomes" id="UP001066276"/>
    </source>
</evidence>
<dbReference type="EMBL" id="JANPWB010000008">
    <property type="protein sequence ID" value="KAJ1162656.1"/>
    <property type="molecule type" value="Genomic_DNA"/>
</dbReference>
<sequence length="102" mass="12215">MLVRVLTSSSNWKSLNIMHRKRLNEGDYEPINRWLRHTAQNIAPDLRGCRTFLFCPEEDLRRNPGTKTCGIRALYKWYSFMVIVQLFTWESDEKNDVRKRVP</sequence>
<comment type="caution">
    <text evidence="1">The sequence shown here is derived from an EMBL/GenBank/DDBJ whole genome shotgun (WGS) entry which is preliminary data.</text>
</comment>
<gene>
    <name evidence="1" type="ORF">NDU88_003123</name>
</gene>